<evidence type="ECO:0000313" key="11">
    <source>
        <dbReference type="Proteomes" id="UP001295444"/>
    </source>
</evidence>
<dbReference type="InterPro" id="IPR056862">
    <property type="entry name" value="VWA7_N"/>
</dbReference>
<feature type="domain" description="VWA7 N-terminal" evidence="9">
    <location>
        <begin position="82"/>
        <end position="308"/>
    </location>
</feature>
<evidence type="ECO:0000256" key="1">
    <source>
        <dbReference type="ARBA" id="ARBA00004613"/>
    </source>
</evidence>
<gene>
    <name evidence="10" type="ORF">PECUL_23A015337</name>
</gene>
<evidence type="ECO:0000259" key="9">
    <source>
        <dbReference type="Pfam" id="PF25107"/>
    </source>
</evidence>
<organism evidence="10 11">
    <name type="scientific">Pelobates cultripes</name>
    <name type="common">Western spadefoot toad</name>
    <dbReference type="NCBI Taxonomy" id="61616"/>
    <lineage>
        <taxon>Eukaryota</taxon>
        <taxon>Metazoa</taxon>
        <taxon>Chordata</taxon>
        <taxon>Craniata</taxon>
        <taxon>Vertebrata</taxon>
        <taxon>Euteleostomi</taxon>
        <taxon>Amphibia</taxon>
        <taxon>Batrachia</taxon>
        <taxon>Anura</taxon>
        <taxon>Pelobatoidea</taxon>
        <taxon>Pelobatidae</taxon>
        <taxon>Pelobates</taxon>
    </lineage>
</organism>
<name>A0AAD1WMW1_PELCU</name>
<feature type="domain" description="VWA7 beta-sandwich" evidence="6">
    <location>
        <begin position="598"/>
        <end position="701"/>
    </location>
</feature>
<dbReference type="Pfam" id="PF25106">
    <property type="entry name" value="VWA_4"/>
    <property type="match status" value="1"/>
</dbReference>
<dbReference type="PANTHER" id="PTHR14905:SF7">
    <property type="entry name" value="VON WILLEBRAND FACTOR A DOMAIN-CONTAINING PROTEIN 7"/>
    <property type="match status" value="1"/>
</dbReference>
<dbReference type="InterPro" id="IPR052577">
    <property type="entry name" value="VWA7"/>
</dbReference>
<dbReference type="Pfam" id="PF25107">
    <property type="entry name" value="VWA7_N"/>
    <property type="match status" value="1"/>
</dbReference>
<evidence type="ECO:0000259" key="5">
    <source>
        <dbReference type="Pfam" id="PF23560"/>
    </source>
</evidence>
<dbReference type="GO" id="GO:0005576">
    <property type="term" value="C:extracellular region"/>
    <property type="evidence" value="ECO:0007669"/>
    <property type="project" value="UniProtKB-SubCell"/>
</dbReference>
<evidence type="ECO:0000256" key="3">
    <source>
        <dbReference type="ARBA" id="ARBA00022729"/>
    </source>
</evidence>
<dbReference type="CDD" id="cd00198">
    <property type="entry name" value="vWFA"/>
    <property type="match status" value="1"/>
</dbReference>
<evidence type="ECO:0000259" key="7">
    <source>
        <dbReference type="Pfam" id="PF23619"/>
    </source>
</evidence>
<comment type="subcellular location">
    <subcellularLocation>
        <location evidence="1">Secreted</location>
    </subcellularLocation>
</comment>
<keyword evidence="11" id="KW-1185">Reference proteome</keyword>
<reference evidence="10" key="1">
    <citation type="submission" date="2022-03" db="EMBL/GenBank/DDBJ databases">
        <authorList>
            <person name="Alioto T."/>
            <person name="Alioto T."/>
            <person name="Gomez Garrido J."/>
        </authorList>
    </citation>
    <scope>NUCLEOTIDE SEQUENCE</scope>
</reference>
<protein>
    <recommendedName>
        <fullName evidence="12">von Willebrand factor A domain-containing protein 7</fullName>
    </recommendedName>
</protein>
<feature type="domain" description="Hemicentin-1-like von Willebrand factor A" evidence="8">
    <location>
        <begin position="318"/>
        <end position="486"/>
    </location>
</feature>
<dbReference type="Proteomes" id="UP001295444">
    <property type="component" value="Chromosome 09"/>
</dbReference>
<dbReference type="AlphaFoldDB" id="A0AAD1WMW1"/>
<keyword evidence="3" id="KW-0732">Signal</keyword>
<dbReference type="PANTHER" id="PTHR14905">
    <property type="entry name" value="NG37"/>
    <property type="match status" value="1"/>
</dbReference>
<dbReference type="InterPro" id="IPR056475">
    <property type="entry name" value="GBD_Hemicentin/VWA7"/>
</dbReference>
<evidence type="ECO:0000259" key="6">
    <source>
        <dbReference type="Pfam" id="PF23610"/>
    </source>
</evidence>
<dbReference type="EMBL" id="OW240920">
    <property type="protein sequence ID" value="CAH2314333.1"/>
    <property type="molecule type" value="Genomic_DNA"/>
</dbReference>
<keyword evidence="2" id="KW-0964">Secreted</keyword>
<evidence type="ECO:0000313" key="10">
    <source>
        <dbReference type="EMBL" id="CAH2314333.1"/>
    </source>
</evidence>
<proteinExistence type="predicted"/>
<evidence type="ECO:0000256" key="2">
    <source>
        <dbReference type="ARBA" id="ARBA00022525"/>
    </source>
</evidence>
<feature type="domain" description="Hemicentin/VWA7 galactose-binding" evidence="5">
    <location>
        <begin position="506"/>
        <end position="596"/>
    </location>
</feature>
<evidence type="ECO:0000259" key="8">
    <source>
        <dbReference type="Pfam" id="PF25106"/>
    </source>
</evidence>
<evidence type="ECO:0000256" key="4">
    <source>
        <dbReference type="ARBA" id="ARBA00023180"/>
    </source>
</evidence>
<dbReference type="Gene3D" id="3.40.50.410">
    <property type="entry name" value="von Willebrand factor, type A domain"/>
    <property type="match status" value="1"/>
</dbReference>
<dbReference type="InterPro" id="IPR057613">
    <property type="entry name" value="VWA7_4"/>
</dbReference>
<feature type="domain" description="VWA7 Ig-like" evidence="7">
    <location>
        <begin position="716"/>
        <end position="811"/>
    </location>
</feature>
<dbReference type="SUPFAM" id="SSF53300">
    <property type="entry name" value="vWA-like"/>
    <property type="match status" value="1"/>
</dbReference>
<dbReference type="InterPro" id="IPR057615">
    <property type="entry name" value="Ig_VWA7"/>
</dbReference>
<dbReference type="Pfam" id="PF23610">
    <property type="entry name" value="VWA7_4"/>
    <property type="match status" value="1"/>
</dbReference>
<dbReference type="InterPro" id="IPR036465">
    <property type="entry name" value="vWFA_dom_sf"/>
</dbReference>
<sequence length="939" mass="104634">MAPRVSSTLSILLLGSVVFPGGLTFFPNFWTKFLGLTWKSYTHQDLTEDAILNVTLQILLDYKHPTRPPINVREFQGKTLIADDILRAYFGEEASARQFRASMQQIVNANANMDFFSGTRDDPLCHFDSERLLSGNSRLLRSREKLLEAVIAKDYEGARQKLGQILHSLQDFYSHTNWVEMGNTDINTDLASPGKQVNSLARASDQTCTDCSDSLCQNNIADFINENKLLTSGYYGETPNKPQGKCSHGGPFDDSRHRSALGGINKDTASSIYSPHHFLHHKAATLALEASINFLSELKIDITDKEMLRLLGVSSFPALSFVVDTTGSMGEEITAVRRQAHNIIYRQNMLPPDHFILVPFHDPGFGPLLETSNPREFLNHLDSLSALGGGDEPEMCLSALQLALIHTPPYSEIFVFTDASSKDMELRSSVEALIQERKIKVSFLITEDPSRTQGRGRKRRELLRQDRFNLYSELAFTSGGQIIFSNNEDINAVTDIIKESSHFDIVNLLDVKSEKRGETTHMFEIDHFIRNVTLFINGDIRGINVYNPDGHIQNVKNHREGLFTRISLEDPLMVGNWSIAVENTKPYTLHVQGRSSFDFLYYFGSFLNGSHPGLYKYTNQPVAGVPSVLVVEAIGLPEAAHLDQVSLTFTQGETHMLPLEPTNQSRLLIAEVGHLPIGEFRVGVTGQDGTGHVLHREAPQHGKATECVVEISTMLEHGLAEGKRHLMSLMVTKYGSSNCYVVRLSTDNKDFKVCTDVNRVEFGAMDSVNASEFWIEAPNTMNTDSMLTVTATAASCHDKTKTCFTMQRLPVKKKPEAIPLIFPNCTILSYAGICPLSELPNPCKQHPWSVTFLGLHSDGIESVRVLHGAGSVLHETDGIYEHIHFTSDCCSKEVELLLISYTKTSGYCHARALSASAQPSQDKLMVFLVGIIFIWINSW</sequence>
<evidence type="ECO:0008006" key="12">
    <source>
        <dbReference type="Google" id="ProtNLM"/>
    </source>
</evidence>
<accession>A0AAD1WMW1</accession>
<keyword evidence="4" id="KW-0325">Glycoprotein</keyword>
<dbReference type="Pfam" id="PF23619">
    <property type="entry name" value="Ig_VWA7"/>
    <property type="match status" value="1"/>
</dbReference>
<dbReference type="Pfam" id="PF23560">
    <property type="entry name" value="GBD_Hemicentin"/>
    <property type="match status" value="1"/>
</dbReference>
<dbReference type="InterPro" id="IPR056861">
    <property type="entry name" value="HMCN1-like_VWA"/>
</dbReference>